<evidence type="ECO:0000313" key="2">
    <source>
        <dbReference type="Proteomes" id="UP000257144"/>
    </source>
</evidence>
<keyword evidence="2" id="KW-1185">Reference proteome</keyword>
<dbReference type="Gene3D" id="2.170.120.30">
    <property type="match status" value="2"/>
</dbReference>
<sequence>MDKMLDHSWFVKVVALLLAFLLYSSVPATEGKKPNEFYVPGDETAETIKDVPVNAYYDTKNLIVTGIPDTVNLKITGPKSHVQNAKALRNFEVYVDLEGAQIGNRSVKLKVRDLSDKLDAVVSPSTVNISIQERITKEFSVEPEYNTSMVKDGFAASSPKVNPDKVKITGARDIIDSITYVKATVDLKRPIEQTTTRDAKIRVFDRELNKLSVIVEPDSVEVTIPIKSLTKQVPINIVQKGSLPDGLVLESIDADVKEAVITADEDVLAATKAVRAEVDLSKIKESGTVTVPVIISEGIKKVSPELVKVTVKVRSDEEEKQISSIPVSIRGLSPDQKVVFKDPEGGNTSLLVYGPADKIDSIGPSDFRLFVELTGLDEGDHDVDIEVDGPKDVSWRMAKTTATITITKTDA</sequence>
<accession>A0A3D8GKP9</accession>
<dbReference type="InterPro" id="IPR053154">
    <property type="entry name" value="c-di-AMP_regulator"/>
</dbReference>
<organism evidence="1 2">
    <name type="scientific">Neobacillus piezotolerans</name>
    <dbReference type="NCBI Taxonomy" id="2259171"/>
    <lineage>
        <taxon>Bacteria</taxon>
        <taxon>Bacillati</taxon>
        <taxon>Bacillota</taxon>
        <taxon>Bacilli</taxon>
        <taxon>Bacillales</taxon>
        <taxon>Bacillaceae</taxon>
        <taxon>Neobacillus</taxon>
    </lineage>
</organism>
<dbReference type="PANTHER" id="PTHR37804:SF1">
    <property type="entry name" value="CDAA REGULATORY PROTEIN CDAR"/>
    <property type="match status" value="1"/>
</dbReference>
<name>A0A3D8GKP9_9BACI</name>
<dbReference type="AlphaFoldDB" id="A0A3D8GKP9"/>
<proteinExistence type="predicted"/>
<evidence type="ECO:0000313" key="1">
    <source>
        <dbReference type="EMBL" id="RDU34867.1"/>
    </source>
</evidence>
<dbReference type="PANTHER" id="PTHR37804">
    <property type="entry name" value="CDAA REGULATORY PROTEIN CDAR"/>
    <property type="match status" value="1"/>
</dbReference>
<dbReference type="EMBL" id="QNQT01000017">
    <property type="protein sequence ID" value="RDU34867.1"/>
    <property type="molecule type" value="Genomic_DNA"/>
</dbReference>
<dbReference type="RefSeq" id="WP_115454043.1">
    <property type="nucleotide sequence ID" value="NZ_QNQT01000017.1"/>
</dbReference>
<reference evidence="1 2" key="1">
    <citation type="submission" date="2018-07" db="EMBL/GenBank/DDBJ databases">
        <title>Bacillus sp. YLB-04 draft genome sequence.</title>
        <authorList>
            <person name="Yu L."/>
            <person name="Tang X."/>
        </authorList>
    </citation>
    <scope>NUCLEOTIDE SEQUENCE [LARGE SCALE GENOMIC DNA]</scope>
    <source>
        <strain evidence="1 2">YLB-04</strain>
    </source>
</reference>
<dbReference type="OrthoDB" id="2960905at2"/>
<dbReference type="Gene3D" id="2.170.120.40">
    <property type="entry name" value="YbbR-like domain"/>
    <property type="match status" value="2"/>
</dbReference>
<gene>
    <name evidence="1" type="ORF">DRW41_21365</name>
</gene>
<dbReference type="Pfam" id="PF07949">
    <property type="entry name" value="YbbR"/>
    <property type="match status" value="3"/>
</dbReference>
<comment type="caution">
    <text evidence="1">The sequence shown here is derived from an EMBL/GenBank/DDBJ whole genome shotgun (WGS) entry which is preliminary data.</text>
</comment>
<dbReference type="InterPro" id="IPR012505">
    <property type="entry name" value="YbbR"/>
</dbReference>
<protein>
    <submittedName>
        <fullName evidence="1">YbbR-like domain-containing protein</fullName>
    </submittedName>
</protein>
<dbReference type="Proteomes" id="UP000257144">
    <property type="component" value="Unassembled WGS sequence"/>
</dbReference>